<dbReference type="InterPro" id="IPR007627">
    <property type="entry name" value="RNA_pol_sigma70_r2"/>
</dbReference>
<dbReference type="Proteomes" id="UP000189674">
    <property type="component" value="Chromosome"/>
</dbReference>
<organism evidence="6 7">
    <name type="scientific">Anaerohalosphaera lusitana</name>
    <dbReference type="NCBI Taxonomy" id="1936003"/>
    <lineage>
        <taxon>Bacteria</taxon>
        <taxon>Pseudomonadati</taxon>
        <taxon>Planctomycetota</taxon>
        <taxon>Phycisphaerae</taxon>
        <taxon>Sedimentisphaerales</taxon>
        <taxon>Anaerohalosphaeraceae</taxon>
        <taxon>Anaerohalosphaera</taxon>
    </lineage>
</organism>
<comment type="similarity">
    <text evidence="1">Belongs to the sigma-70 factor family. ECF subfamily.</text>
</comment>
<dbReference type="EMBL" id="CP019791">
    <property type="protein sequence ID" value="AQT67884.1"/>
    <property type="molecule type" value="Genomic_DNA"/>
</dbReference>
<keyword evidence="4" id="KW-0804">Transcription</keyword>
<dbReference type="InterPro" id="IPR013324">
    <property type="entry name" value="RNA_pol_sigma_r3/r4-like"/>
</dbReference>
<dbReference type="OrthoDB" id="6383365at2"/>
<dbReference type="Pfam" id="PF04542">
    <property type="entry name" value="Sigma70_r2"/>
    <property type="match status" value="1"/>
</dbReference>
<name>A0A1U9NJH6_9BACT</name>
<dbReference type="NCBIfam" id="TIGR02989">
    <property type="entry name" value="Sig-70_gvs1"/>
    <property type="match status" value="1"/>
</dbReference>
<dbReference type="GO" id="GO:0016987">
    <property type="term" value="F:sigma factor activity"/>
    <property type="evidence" value="ECO:0007669"/>
    <property type="project" value="UniProtKB-KW"/>
</dbReference>
<protein>
    <submittedName>
        <fullName evidence="6">RNA polymerase sigma factor CnrH</fullName>
    </submittedName>
</protein>
<dbReference type="SUPFAM" id="SSF88946">
    <property type="entry name" value="Sigma2 domain of RNA polymerase sigma factors"/>
    <property type="match status" value="1"/>
</dbReference>
<keyword evidence="2" id="KW-0805">Transcription regulation</keyword>
<dbReference type="GO" id="GO:0006352">
    <property type="term" value="P:DNA-templated transcription initiation"/>
    <property type="evidence" value="ECO:0007669"/>
    <property type="project" value="InterPro"/>
</dbReference>
<dbReference type="InterPro" id="IPR014284">
    <property type="entry name" value="RNA_pol_sigma-70_dom"/>
</dbReference>
<evidence type="ECO:0000256" key="4">
    <source>
        <dbReference type="ARBA" id="ARBA00023163"/>
    </source>
</evidence>
<gene>
    <name evidence="6" type="primary">cnrH_1</name>
    <name evidence="6" type="ORF">STSP2_01036</name>
</gene>
<sequence length="183" mass="21150">MSHIDAHKNGEVDKGKRFVRLLMASEGRIYSYILTLVGNWSDAEDIMQDTAEVMWCKYDQSEPIENFTAWGISIARNKVLNYYRKKGNYRVLFNSDVFDSVAEDSARASSDIDFRVEALRNCLGRLGERDLRLIELRYEKGNTVKRIASYVGRPVQGLYKTMGRIHENLLECIRRALAREDMA</sequence>
<keyword evidence="3" id="KW-0731">Sigma factor</keyword>
<evidence type="ECO:0000259" key="5">
    <source>
        <dbReference type="Pfam" id="PF04542"/>
    </source>
</evidence>
<evidence type="ECO:0000256" key="3">
    <source>
        <dbReference type="ARBA" id="ARBA00023082"/>
    </source>
</evidence>
<proteinExistence type="inferred from homology"/>
<dbReference type="KEGG" id="alus:STSP2_01036"/>
<evidence type="ECO:0000256" key="2">
    <source>
        <dbReference type="ARBA" id="ARBA00023015"/>
    </source>
</evidence>
<evidence type="ECO:0000313" key="7">
    <source>
        <dbReference type="Proteomes" id="UP000189674"/>
    </source>
</evidence>
<feature type="domain" description="RNA polymerase sigma-70 region 2" evidence="5">
    <location>
        <begin position="26"/>
        <end position="87"/>
    </location>
</feature>
<dbReference type="RefSeq" id="WP_146660407.1">
    <property type="nucleotide sequence ID" value="NZ_CP019791.1"/>
</dbReference>
<dbReference type="NCBIfam" id="TIGR02937">
    <property type="entry name" value="sigma70-ECF"/>
    <property type="match status" value="1"/>
</dbReference>
<dbReference type="PANTHER" id="PTHR43133:SF51">
    <property type="entry name" value="RNA POLYMERASE SIGMA FACTOR"/>
    <property type="match status" value="1"/>
</dbReference>
<dbReference type="InterPro" id="IPR013325">
    <property type="entry name" value="RNA_pol_sigma_r2"/>
</dbReference>
<accession>A0A1U9NJH6</accession>
<dbReference type="InterPro" id="IPR014331">
    <property type="entry name" value="RNA_pol_sigma70_ECF_RHOBA"/>
</dbReference>
<dbReference type="Gene3D" id="1.10.1740.10">
    <property type="match status" value="1"/>
</dbReference>
<keyword evidence="7" id="KW-1185">Reference proteome</keyword>
<dbReference type="STRING" id="1936003.STSP2_01036"/>
<dbReference type="SUPFAM" id="SSF88659">
    <property type="entry name" value="Sigma3 and sigma4 domains of RNA polymerase sigma factors"/>
    <property type="match status" value="1"/>
</dbReference>
<dbReference type="Gene3D" id="1.10.10.10">
    <property type="entry name" value="Winged helix-like DNA-binding domain superfamily/Winged helix DNA-binding domain"/>
    <property type="match status" value="1"/>
</dbReference>
<dbReference type="PANTHER" id="PTHR43133">
    <property type="entry name" value="RNA POLYMERASE ECF-TYPE SIGMA FACTO"/>
    <property type="match status" value="1"/>
</dbReference>
<dbReference type="InterPro" id="IPR036388">
    <property type="entry name" value="WH-like_DNA-bd_sf"/>
</dbReference>
<dbReference type="AlphaFoldDB" id="A0A1U9NJH6"/>
<dbReference type="InterPro" id="IPR039425">
    <property type="entry name" value="RNA_pol_sigma-70-like"/>
</dbReference>
<evidence type="ECO:0000256" key="1">
    <source>
        <dbReference type="ARBA" id="ARBA00010641"/>
    </source>
</evidence>
<reference evidence="7" key="1">
    <citation type="submission" date="2017-02" db="EMBL/GenBank/DDBJ databases">
        <title>Comparative genomics and description of representatives of a novel lineage of planctomycetes thriving in anoxic sediments.</title>
        <authorList>
            <person name="Spring S."/>
            <person name="Bunk B."/>
            <person name="Sproer C."/>
        </authorList>
    </citation>
    <scope>NUCLEOTIDE SEQUENCE [LARGE SCALE GENOMIC DNA]</scope>
    <source>
        <strain evidence="7">ST-NAGAB-D1</strain>
    </source>
</reference>
<evidence type="ECO:0000313" key="6">
    <source>
        <dbReference type="EMBL" id="AQT67884.1"/>
    </source>
</evidence>